<dbReference type="SUPFAM" id="SSF48208">
    <property type="entry name" value="Six-hairpin glycosidases"/>
    <property type="match status" value="1"/>
</dbReference>
<evidence type="ECO:0000259" key="13">
    <source>
        <dbReference type="Pfam" id="PF19291"/>
    </source>
</evidence>
<keyword evidence="6" id="KW-0119">Carbohydrate metabolism</keyword>
<dbReference type="Pfam" id="PF00723">
    <property type="entry name" value="Glyco_hydro_15"/>
    <property type="match status" value="1"/>
</dbReference>
<dbReference type="AlphaFoldDB" id="A0A2T1A0R8"/>
<comment type="similarity">
    <text evidence="2">Belongs to the glycosyl hydrolase 15 family.</text>
</comment>
<evidence type="ECO:0000313" key="15">
    <source>
        <dbReference type="Proteomes" id="UP000237752"/>
    </source>
</evidence>
<dbReference type="InterPro" id="IPR045582">
    <property type="entry name" value="Trehalase-like_N"/>
</dbReference>
<dbReference type="Proteomes" id="UP000237752">
    <property type="component" value="Unassembled WGS sequence"/>
</dbReference>
<dbReference type="GO" id="GO:0005993">
    <property type="term" value="P:trehalose catabolic process"/>
    <property type="evidence" value="ECO:0007669"/>
    <property type="project" value="UniProtKB-ARBA"/>
</dbReference>
<evidence type="ECO:0000256" key="11">
    <source>
        <dbReference type="ARBA" id="ARBA00060615"/>
    </source>
</evidence>
<name>A0A2T1A0R8_9ACTN</name>
<proteinExistence type="inferred from homology"/>
<evidence type="ECO:0000259" key="12">
    <source>
        <dbReference type="Pfam" id="PF00723"/>
    </source>
</evidence>
<evidence type="ECO:0000256" key="10">
    <source>
        <dbReference type="ARBA" id="ARBA00053030"/>
    </source>
</evidence>
<dbReference type="PANTHER" id="PTHR31616">
    <property type="entry name" value="TREHALASE"/>
    <property type="match status" value="1"/>
</dbReference>
<evidence type="ECO:0000256" key="5">
    <source>
        <dbReference type="ARBA" id="ARBA00022801"/>
    </source>
</evidence>
<dbReference type="PANTHER" id="PTHR31616:SF0">
    <property type="entry name" value="GLUCAN 1,4-ALPHA-GLUCOSIDASE"/>
    <property type="match status" value="1"/>
</dbReference>
<dbReference type="FunFam" id="1.50.10.10:FF:000005">
    <property type="entry name" value="Glycosyl hydrolase, glucoamylase"/>
    <property type="match status" value="1"/>
</dbReference>
<comment type="cofactor">
    <cofactor evidence="10">
        <name>phosphate</name>
        <dbReference type="ChEBI" id="CHEBI:43474"/>
    </cofactor>
</comment>
<dbReference type="EMBL" id="PVUE01000006">
    <property type="protein sequence ID" value="PRZ42195.1"/>
    <property type="molecule type" value="Genomic_DNA"/>
</dbReference>
<dbReference type="Gene3D" id="1.50.10.10">
    <property type="match status" value="1"/>
</dbReference>
<dbReference type="EC" id="3.2.1.28" evidence="3"/>
<accession>A0A2T1A0R8</accession>
<gene>
    <name evidence="14" type="ORF">CLV47_10666</name>
</gene>
<dbReference type="Pfam" id="PF19291">
    <property type="entry name" value="TREH_N"/>
    <property type="match status" value="1"/>
</dbReference>
<feature type="domain" description="Trehalase-like N-terminal" evidence="13">
    <location>
        <begin position="3"/>
        <end position="179"/>
    </location>
</feature>
<dbReference type="InterPro" id="IPR008928">
    <property type="entry name" value="6-hairpin_glycosidase_sf"/>
</dbReference>
<organism evidence="14 15">
    <name type="scientific">Antricoccus suffuscus</name>
    <dbReference type="NCBI Taxonomy" id="1629062"/>
    <lineage>
        <taxon>Bacteria</taxon>
        <taxon>Bacillati</taxon>
        <taxon>Actinomycetota</taxon>
        <taxon>Actinomycetes</taxon>
        <taxon>Geodermatophilales</taxon>
        <taxon>Antricoccaceae</taxon>
        <taxon>Antricoccus</taxon>
    </lineage>
</organism>
<dbReference type="InterPro" id="IPR012341">
    <property type="entry name" value="6hp_glycosidase-like_sf"/>
</dbReference>
<dbReference type="InterPro" id="IPR011613">
    <property type="entry name" value="GH15-like"/>
</dbReference>
<evidence type="ECO:0000256" key="6">
    <source>
        <dbReference type="ARBA" id="ARBA00023277"/>
    </source>
</evidence>
<evidence type="ECO:0000313" key="14">
    <source>
        <dbReference type="EMBL" id="PRZ42195.1"/>
    </source>
</evidence>
<evidence type="ECO:0000256" key="4">
    <source>
        <dbReference type="ARBA" id="ARBA00019905"/>
    </source>
</evidence>
<dbReference type="OrthoDB" id="3902805at2"/>
<evidence type="ECO:0000256" key="7">
    <source>
        <dbReference type="ARBA" id="ARBA00023295"/>
    </source>
</evidence>
<evidence type="ECO:0000256" key="3">
    <source>
        <dbReference type="ARBA" id="ARBA00012757"/>
    </source>
</evidence>
<comment type="caution">
    <text evidence="14">The sequence shown here is derived from an EMBL/GenBank/DDBJ whole genome shotgun (WGS) entry which is preliminary data.</text>
</comment>
<comment type="catalytic activity">
    <reaction evidence="1">
        <text>alpha,alpha-trehalose + H2O = alpha-D-glucose + beta-D-glucose</text>
        <dbReference type="Rhea" id="RHEA:32675"/>
        <dbReference type="ChEBI" id="CHEBI:15377"/>
        <dbReference type="ChEBI" id="CHEBI:15903"/>
        <dbReference type="ChEBI" id="CHEBI:16551"/>
        <dbReference type="ChEBI" id="CHEBI:17925"/>
        <dbReference type="EC" id="3.2.1.28"/>
    </reaction>
</comment>
<evidence type="ECO:0000256" key="9">
    <source>
        <dbReference type="ARBA" id="ARBA00031637"/>
    </source>
</evidence>
<reference evidence="14 15" key="1">
    <citation type="submission" date="2018-03" db="EMBL/GenBank/DDBJ databases">
        <title>Genomic Encyclopedia of Archaeal and Bacterial Type Strains, Phase II (KMG-II): from individual species to whole genera.</title>
        <authorList>
            <person name="Goeker M."/>
        </authorList>
    </citation>
    <scope>NUCLEOTIDE SEQUENCE [LARGE SCALE GENOMIC DNA]</scope>
    <source>
        <strain evidence="14 15">DSM 100065</strain>
    </source>
</reference>
<comment type="pathway">
    <text evidence="11">Glycan degradation; trehalose degradation; D-glucose from alpha,alpha-trehalose: step 1/1.</text>
</comment>
<evidence type="ECO:0000256" key="8">
    <source>
        <dbReference type="ARBA" id="ARBA00030473"/>
    </source>
</evidence>
<evidence type="ECO:0000256" key="1">
    <source>
        <dbReference type="ARBA" id="ARBA00001576"/>
    </source>
</evidence>
<evidence type="ECO:0000256" key="2">
    <source>
        <dbReference type="ARBA" id="ARBA00006188"/>
    </source>
</evidence>
<protein>
    <recommendedName>
        <fullName evidence="4">Trehalase</fullName>
        <ecNumber evidence="3">3.2.1.28</ecNumber>
    </recommendedName>
    <alternativeName>
        <fullName evidence="8">Alpha,alpha-trehalase</fullName>
    </alternativeName>
    <alternativeName>
        <fullName evidence="9">Alpha,alpha-trehalose glucohydrolase</fullName>
    </alternativeName>
</protein>
<dbReference type="GO" id="GO:0004555">
    <property type="term" value="F:alpha,alpha-trehalase activity"/>
    <property type="evidence" value="ECO:0007669"/>
    <property type="project" value="UniProtKB-EC"/>
</dbReference>
<keyword evidence="5" id="KW-0378">Hydrolase</keyword>
<sequence length="596" mass="66294">MPQRIEDYALIGDLHTAAMVGKDGSIDWLCLPRFDSAACFAAMLGDDSAGRWRLAPATGDKCTSRQYRGHSLILETVWDTTDGSVRVIDLMPPRDDVADIVRIVEGISGTVTMRMDLALRFDYGSIVPWVRNRDGMLEAIAGPDAVWLRTPVDLAGEDMQTTATFTVSAGDRVPFVLTYAPSNGATPRVIDAERALIDTESYWNEWIARADVDGPWADEIRHSLVLLKAMTYAPTGGLVAAATTSLPEQIGGPRNWDYRYCWLRDATFTLRALLDTGYRSEAGAWRDWLLRAIAGDPADLQIMYAIDGTRRLTEYEVPWLSGYEGSKPVRIGNAASEQLQLDVWGEVLDSLHLSRMRGLDADDHAWDLQRALLDYLESNWSDNDSGLWESRGPERPYVHSKVMAWVGMDRAVQAVERFGLDGPVDQWRRTRQVIHDEVTTKGFDADRGTFTQFYGSHGLDAALLLIPEVGFLPYTDERVIGTVKAIDRDLSQDGFTLRYDPRADGGADGLPGEEGSFVACSFWMVNALCGIGEWDEAETRFKRLLSLRNDVGLISEEYDATAHRQLGNTPQAYSHVGLVNCAQNLSKRPTNSPRSK</sequence>
<feature type="domain" description="GH15-like" evidence="12">
    <location>
        <begin position="223"/>
        <end position="582"/>
    </location>
</feature>
<dbReference type="RefSeq" id="WP_106348701.1">
    <property type="nucleotide sequence ID" value="NZ_PVUE01000006.1"/>
</dbReference>
<keyword evidence="7" id="KW-0326">Glycosidase</keyword>
<keyword evidence="15" id="KW-1185">Reference proteome</keyword>